<dbReference type="SUPFAM" id="SSF54427">
    <property type="entry name" value="NTF2-like"/>
    <property type="match status" value="1"/>
</dbReference>
<dbReference type="Pfam" id="PF13474">
    <property type="entry name" value="SnoaL_3"/>
    <property type="match status" value="1"/>
</dbReference>
<comment type="caution">
    <text evidence="3">The sequence shown here is derived from an EMBL/GenBank/DDBJ whole genome shotgun (WGS) entry which is preliminary data.</text>
</comment>
<name>A0A9X1ZMK3_9GAMM</name>
<dbReference type="EMBL" id="JAKIKP010000004">
    <property type="protein sequence ID" value="MCL1142507.1"/>
    <property type="molecule type" value="Genomic_DNA"/>
</dbReference>
<dbReference type="InterPro" id="IPR037401">
    <property type="entry name" value="SnoaL-like"/>
</dbReference>
<evidence type="ECO:0000256" key="1">
    <source>
        <dbReference type="SAM" id="SignalP"/>
    </source>
</evidence>
<gene>
    <name evidence="3" type="ORF">L2672_07370</name>
</gene>
<keyword evidence="1" id="KW-0732">Signal</keyword>
<dbReference type="Proteomes" id="UP001139333">
    <property type="component" value="Unassembled WGS sequence"/>
</dbReference>
<reference evidence="3" key="1">
    <citation type="submission" date="2022-01" db="EMBL/GenBank/DDBJ databases">
        <title>Whole genome-based taxonomy of the Shewanellaceae.</title>
        <authorList>
            <person name="Martin-Rodriguez A.J."/>
        </authorList>
    </citation>
    <scope>NUCLEOTIDE SEQUENCE</scope>
    <source>
        <strain evidence="3">DSM 16422</strain>
    </source>
</reference>
<accession>A0A9X1ZMK3</accession>
<keyword evidence="4" id="KW-1185">Reference proteome</keyword>
<evidence type="ECO:0000313" key="4">
    <source>
        <dbReference type="Proteomes" id="UP001139333"/>
    </source>
</evidence>
<dbReference type="AlphaFoldDB" id="A0A9X1ZMK3"/>
<evidence type="ECO:0000313" key="3">
    <source>
        <dbReference type="EMBL" id="MCL1142507.1"/>
    </source>
</evidence>
<feature type="domain" description="SnoaL-like" evidence="2">
    <location>
        <begin position="40"/>
        <end position="155"/>
    </location>
</feature>
<dbReference type="Gene3D" id="3.10.450.50">
    <property type="match status" value="1"/>
</dbReference>
<feature type="signal peptide" evidence="1">
    <location>
        <begin position="1"/>
        <end position="26"/>
    </location>
</feature>
<dbReference type="RefSeq" id="WP_248995188.1">
    <property type="nucleotide sequence ID" value="NZ_JAKIKP010000004.1"/>
</dbReference>
<sequence length="192" mass="22319">MSLQKSATFLILLWLSLLLVMTPCFAQNKQEHQQLNLNYQRLKASFQHLNIDTLEQIYVDDAVYISESQDKDIIIGKQNVINLYQTFFKKIRHKKARIDIDFRVVARQISSNQATDVGYYLMRFHPDAESGDTVSEFAGKFVSVLTRSSDGHWQINIDSNTRSKPEYYYSAKPVPNWYYGQQFMATTQSANQ</sequence>
<protein>
    <submittedName>
        <fullName evidence="3">Nuclear transport factor 2 family protein</fullName>
    </submittedName>
</protein>
<dbReference type="InterPro" id="IPR032710">
    <property type="entry name" value="NTF2-like_dom_sf"/>
</dbReference>
<evidence type="ECO:0000259" key="2">
    <source>
        <dbReference type="Pfam" id="PF13474"/>
    </source>
</evidence>
<proteinExistence type="predicted"/>
<organism evidence="3 4">
    <name type="scientific">Shewanella gaetbuli</name>
    <dbReference type="NCBI Taxonomy" id="220752"/>
    <lineage>
        <taxon>Bacteria</taxon>
        <taxon>Pseudomonadati</taxon>
        <taxon>Pseudomonadota</taxon>
        <taxon>Gammaproteobacteria</taxon>
        <taxon>Alteromonadales</taxon>
        <taxon>Shewanellaceae</taxon>
        <taxon>Shewanella</taxon>
    </lineage>
</organism>
<feature type="chain" id="PRO_5040870337" evidence="1">
    <location>
        <begin position="27"/>
        <end position="192"/>
    </location>
</feature>